<dbReference type="STRING" id="44252.DJ90_5317"/>
<dbReference type="GeneID" id="77011431"/>
<dbReference type="RefSeq" id="WP_036619690.1">
    <property type="nucleotide sequence ID" value="NZ_BGML01000016.1"/>
</dbReference>
<dbReference type="OrthoDB" id="2584870at2"/>
<keyword evidence="4" id="KW-1185">Reference proteome</keyword>
<dbReference type="PATRIC" id="fig|44252.3.peg.2976"/>
<proteinExistence type="predicted"/>
<evidence type="ECO:0000313" key="3">
    <source>
        <dbReference type="EMBL" id="MUG25129.1"/>
    </source>
</evidence>
<name>A0A090ZWZ5_PAEMA</name>
<comment type="caution">
    <text evidence="2">The sequence shown here is derived from an EMBL/GenBank/DDBJ whole genome shotgun (WGS) entry which is preliminary data.</text>
</comment>
<organism evidence="2 4">
    <name type="scientific">Paenibacillus macerans</name>
    <name type="common">Bacillus macerans</name>
    <dbReference type="NCBI Taxonomy" id="44252"/>
    <lineage>
        <taxon>Bacteria</taxon>
        <taxon>Bacillati</taxon>
        <taxon>Bacillota</taxon>
        <taxon>Bacilli</taxon>
        <taxon>Bacillales</taxon>
        <taxon>Paenibacillaceae</taxon>
        <taxon>Paenibacillus</taxon>
    </lineage>
</organism>
<keyword evidence="1" id="KW-0812">Transmembrane</keyword>
<feature type="transmembrane region" description="Helical" evidence="1">
    <location>
        <begin position="219"/>
        <end position="237"/>
    </location>
</feature>
<dbReference type="EMBL" id="WNZZ01000021">
    <property type="protein sequence ID" value="MUG25129.1"/>
    <property type="molecule type" value="Genomic_DNA"/>
</dbReference>
<reference evidence="2 4" key="1">
    <citation type="submission" date="2014-04" db="EMBL/GenBank/DDBJ databases">
        <authorList>
            <person name="Bishop-Lilly K.A."/>
            <person name="Broomall S.M."/>
            <person name="Chain P.S."/>
            <person name="Chertkov O."/>
            <person name="Coyne S.R."/>
            <person name="Daligault H.E."/>
            <person name="Davenport K.W."/>
            <person name="Erkkila T."/>
            <person name="Frey K.G."/>
            <person name="Gibbons H.S."/>
            <person name="Gu W."/>
            <person name="Jaissle J."/>
            <person name="Johnson S.L."/>
            <person name="Koroleva G.I."/>
            <person name="Ladner J.T."/>
            <person name="Lo C.-C."/>
            <person name="Minogue T.D."/>
            <person name="Munk C."/>
            <person name="Palacios G.F."/>
            <person name="Redden C.L."/>
            <person name="Rosenzweig C.N."/>
            <person name="Scholz M.B."/>
            <person name="Teshima H."/>
            <person name="Xu Y."/>
        </authorList>
    </citation>
    <scope>NUCLEOTIDE SEQUENCE [LARGE SCALE GENOMIC DNA]</scope>
    <source>
        <strain evidence="2 4">8244</strain>
    </source>
</reference>
<dbReference type="EMBL" id="JMQA01000027">
    <property type="protein sequence ID" value="KFN08621.1"/>
    <property type="molecule type" value="Genomic_DNA"/>
</dbReference>
<keyword evidence="1" id="KW-0472">Membrane</keyword>
<keyword evidence="1" id="KW-1133">Transmembrane helix</keyword>
<evidence type="ECO:0000313" key="5">
    <source>
        <dbReference type="Proteomes" id="UP000442469"/>
    </source>
</evidence>
<protein>
    <submittedName>
        <fullName evidence="2">ABC-2 transporter family protein</fullName>
    </submittedName>
</protein>
<feature type="transmembrane region" description="Helical" evidence="1">
    <location>
        <begin position="243"/>
        <end position="264"/>
    </location>
</feature>
<feature type="transmembrane region" description="Helical" evidence="1">
    <location>
        <begin position="77"/>
        <end position="95"/>
    </location>
</feature>
<accession>A0A090ZWZ5</accession>
<sequence length="287" mass="32011">MEHSIDKELKRLEQELREPLRQAMQNAPAPSETAALIAALQPEFAELQAQNAAKTLDFNPHVEAPSLRRLLLSQFRLNRKALVLAGAAVFLMLILLVDPNRPFSNYLLGDRMPSLFPMITPLMLIASMLYSYRSWDPGMRAVESITPYPPALVVYSRMLMVIALVIGWALISSVVVGIRVEAAGEAGMPFVPFLLQWLGISLLTGGTAMYALFRYGMKLALFFAFAVYVLWFMLEIQAQAGGWAAGTRTALDALLLLIGALLLFRSYYRSRSLKIGGVRTENTHDYR</sequence>
<dbReference type="Proteomes" id="UP000029278">
    <property type="component" value="Unassembled WGS sequence"/>
</dbReference>
<gene>
    <name evidence="2" type="ORF">DJ90_5317</name>
    <name evidence="3" type="ORF">GNQ08_22440</name>
</gene>
<feature type="transmembrane region" description="Helical" evidence="1">
    <location>
        <begin position="152"/>
        <end position="178"/>
    </location>
</feature>
<dbReference type="AlphaFoldDB" id="A0A090ZWZ5"/>
<reference evidence="3 5" key="2">
    <citation type="submission" date="2019-11" db="EMBL/GenBank/DDBJ databases">
        <title>Draft genome sequences of five Paenibacillus species of dairy origin.</title>
        <authorList>
            <person name="Olajide A.M."/>
            <person name="Chen S."/>
            <person name="Lapointe G."/>
        </authorList>
    </citation>
    <scope>NUCLEOTIDE SEQUENCE [LARGE SCALE GENOMIC DNA]</scope>
    <source>
        <strain evidence="3 5">3CT49</strain>
    </source>
</reference>
<feature type="transmembrane region" description="Helical" evidence="1">
    <location>
        <begin position="115"/>
        <end position="132"/>
    </location>
</feature>
<feature type="transmembrane region" description="Helical" evidence="1">
    <location>
        <begin position="190"/>
        <end position="212"/>
    </location>
</feature>
<evidence type="ECO:0000313" key="2">
    <source>
        <dbReference type="EMBL" id="KFN08621.1"/>
    </source>
</evidence>
<dbReference type="Proteomes" id="UP000442469">
    <property type="component" value="Unassembled WGS sequence"/>
</dbReference>
<evidence type="ECO:0000256" key="1">
    <source>
        <dbReference type="SAM" id="Phobius"/>
    </source>
</evidence>
<dbReference type="HOGENOM" id="CLU_1000067_0_0_9"/>
<evidence type="ECO:0000313" key="4">
    <source>
        <dbReference type="Proteomes" id="UP000029278"/>
    </source>
</evidence>